<gene>
    <name evidence="19" type="ORF">OCBIM_22014916mg</name>
</gene>
<keyword evidence="11" id="KW-0346">Stress response</keyword>
<accession>A0A0L8HH56</accession>
<feature type="region of interest" description="Disordered" evidence="16">
    <location>
        <begin position="663"/>
        <end position="687"/>
    </location>
</feature>
<dbReference type="InterPro" id="IPR050339">
    <property type="entry name" value="CC_SR_Kinase"/>
</dbReference>
<keyword evidence="17" id="KW-0472">Membrane</keyword>
<dbReference type="OrthoDB" id="341578at2759"/>
<dbReference type="InterPro" id="IPR018391">
    <property type="entry name" value="PQQ_b-propeller_rpt"/>
</dbReference>
<proteinExistence type="inferred from homology"/>
<dbReference type="PANTHER" id="PTHR11042">
    <property type="entry name" value="EUKARYOTIC TRANSLATION INITIATION FACTOR 2-ALPHA KINASE EIF2-ALPHA KINASE -RELATED"/>
    <property type="match status" value="1"/>
</dbReference>
<dbReference type="GO" id="GO:0004694">
    <property type="term" value="F:eukaryotic translation initiation factor 2alpha kinase activity"/>
    <property type="evidence" value="ECO:0007669"/>
    <property type="project" value="TreeGrafter"/>
</dbReference>
<evidence type="ECO:0000256" key="5">
    <source>
        <dbReference type="ARBA" id="ARBA00022679"/>
    </source>
</evidence>
<comment type="subcellular location">
    <subcellularLocation>
        <location evidence="1">Endoplasmic reticulum membrane</location>
        <topology evidence="1">Single-pass type I membrane protein</topology>
    </subcellularLocation>
</comment>
<evidence type="ECO:0000256" key="9">
    <source>
        <dbReference type="ARBA" id="ARBA00022840"/>
    </source>
</evidence>
<dbReference type="InterPro" id="IPR011047">
    <property type="entry name" value="Quinoprotein_ADH-like_sf"/>
</dbReference>
<evidence type="ECO:0000256" key="8">
    <source>
        <dbReference type="ARBA" id="ARBA00022824"/>
    </source>
</evidence>
<name>A0A0L8HH56_OCTBM</name>
<dbReference type="InterPro" id="IPR015943">
    <property type="entry name" value="WD40/YVTN_repeat-like_dom_sf"/>
</dbReference>
<feature type="compositionally biased region" description="Polar residues" evidence="16">
    <location>
        <begin position="722"/>
        <end position="732"/>
    </location>
</feature>
<evidence type="ECO:0000256" key="2">
    <source>
        <dbReference type="ARBA" id="ARBA00012513"/>
    </source>
</evidence>
<evidence type="ECO:0000256" key="3">
    <source>
        <dbReference type="ARBA" id="ARBA00022527"/>
    </source>
</evidence>
<dbReference type="STRING" id="37653.A0A0L8HH56"/>
<reference evidence="19" key="1">
    <citation type="submission" date="2015-07" db="EMBL/GenBank/DDBJ databases">
        <title>MeaNS - Measles Nucleotide Surveillance Program.</title>
        <authorList>
            <person name="Tran T."/>
            <person name="Druce J."/>
        </authorList>
    </citation>
    <scope>NUCLEOTIDE SEQUENCE</scope>
    <source>
        <strain evidence="19">UCB-OBI-ISO-001</strain>
        <tissue evidence="19">Gonad</tissue>
    </source>
</reference>
<evidence type="ECO:0000256" key="15">
    <source>
        <dbReference type="ARBA" id="ARBA00041500"/>
    </source>
</evidence>
<dbReference type="EMBL" id="KQ418187">
    <property type="protein sequence ID" value="KOF88454.1"/>
    <property type="molecule type" value="Genomic_DNA"/>
</dbReference>
<feature type="compositionally biased region" description="Low complexity" evidence="16">
    <location>
        <begin position="663"/>
        <end position="675"/>
    </location>
</feature>
<dbReference type="FunFam" id="1.10.510.10:FF:000251">
    <property type="entry name" value="eukaryotic translation initiation factor 2-alpha kinase 3"/>
    <property type="match status" value="1"/>
</dbReference>
<feature type="transmembrane region" description="Helical" evidence="17">
    <location>
        <begin position="20"/>
        <end position="42"/>
    </location>
</feature>
<evidence type="ECO:0000256" key="7">
    <source>
        <dbReference type="ARBA" id="ARBA00022777"/>
    </source>
</evidence>
<dbReference type="GO" id="GO:0034976">
    <property type="term" value="P:response to endoplasmic reticulum stress"/>
    <property type="evidence" value="ECO:0007669"/>
    <property type="project" value="UniProtKB-ARBA"/>
</dbReference>
<evidence type="ECO:0000313" key="19">
    <source>
        <dbReference type="EMBL" id="KOF88454.1"/>
    </source>
</evidence>
<evidence type="ECO:0000256" key="12">
    <source>
        <dbReference type="ARBA" id="ARBA00023180"/>
    </source>
</evidence>
<evidence type="ECO:0000256" key="11">
    <source>
        <dbReference type="ARBA" id="ARBA00023016"/>
    </source>
</evidence>
<evidence type="ECO:0000256" key="17">
    <source>
        <dbReference type="SAM" id="Phobius"/>
    </source>
</evidence>
<keyword evidence="17" id="KW-0812">Transmembrane</keyword>
<keyword evidence="12" id="KW-0325">Glycoprotein</keyword>
<keyword evidence="8" id="KW-0256">Endoplasmic reticulum</keyword>
<keyword evidence="4" id="KW-0597">Phosphoprotein</keyword>
<evidence type="ECO:0000256" key="10">
    <source>
        <dbReference type="ARBA" id="ARBA00022845"/>
    </source>
</evidence>
<feature type="region of interest" description="Disordered" evidence="16">
    <location>
        <begin position="720"/>
        <end position="753"/>
    </location>
</feature>
<dbReference type="SMART" id="SM00564">
    <property type="entry name" value="PQQ"/>
    <property type="match status" value="2"/>
</dbReference>
<dbReference type="InterPro" id="IPR008271">
    <property type="entry name" value="Ser/Thr_kinase_AS"/>
</dbReference>
<protein>
    <recommendedName>
        <fullName evidence="2">non-specific serine/threonine protein kinase</fullName>
        <ecNumber evidence="2">2.7.11.1</ecNumber>
    </recommendedName>
    <alternativeName>
        <fullName evidence="15">PRKR-like endoplasmic reticulum kinase</fullName>
    </alternativeName>
</protein>
<dbReference type="Pfam" id="PF00069">
    <property type="entry name" value="Pkinase"/>
    <property type="match status" value="1"/>
</dbReference>
<organism evidence="19">
    <name type="scientific">Octopus bimaculoides</name>
    <name type="common">California two-spotted octopus</name>
    <dbReference type="NCBI Taxonomy" id="37653"/>
    <lineage>
        <taxon>Eukaryota</taxon>
        <taxon>Metazoa</taxon>
        <taxon>Spiralia</taxon>
        <taxon>Lophotrochozoa</taxon>
        <taxon>Mollusca</taxon>
        <taxon>Cephalopoda</taxon>
        <taxon>Coleoidea</taxon>
        <taxon>Octopodiformes</taxon>
        <taxon>Octopoda</taxon>
        <taxon>Incirrata</taxon>
        <taxon>Octopodidae</taxon>
        <taxon>Octopus</taxon>
    </lineage>
</organism>
<dbReference type="Gene3D" id="1.10.510.10">
    <property type="entry name" value="Transferase(Phosphotransferase) domain 1"/>
    <property type="match status" value="1"/>
</dbReference>
<dbReference type="KEGG" id="obi:106870753"/>
<keyword evidence="17" id="KW-1133">Transmembrane helix</keyword>
<keyword evidence="6" id="KW-0547">Nucleotide-binding</keyword>
<dbReference type="OMA" id="CMIEERE"/>
<dbReference type="PROSITE" id="PS50011">
    <property type="entry name" value="PROTEIN_KINASE_DOM"/>
    <property type="match status" value="1"/>
</dbReference>
<dbReference type="EC" id="2.7.11.1" evidence="2"/>
<dbReference type="PANTHER" id="PTHR11042:SF91">
    <property type="entry name" value="EUKARYOTIC TRANSLATION INITIATION FACTOR 2-ALPHA KINASE"/>
    <property type="match status" value="1"/>
</dbReference>
<keyword evidence="3" id="KW-0723">Serine/threonine-protein kinase</keyword>
<feature type="domain" description="Protein kinase" evidence="18">
    <location>
        <begin position="572"/>
        <end position="1038"/>
    </location>
</feature>
<evidence type="ECO:0000256" key="6">
    <source>
        <dbReference type="ARBA" id="ARBA00022741"/>
    </source>
</evidence>
<dbReference type="Gene3D" id="3.30.200.20">
    <property type="entry name" value="Phosphorylase Kinase, domain 1"/>
    <property type="match status" value="1"/>
</dbReference>
<keyword evidence="9" id="KW-0067">ATP-binding</keyword>
<dbReference type="GO" id="GO:0005789">
    <property type="term" value="C:endoplasmic reticulum membrane"/>
    <property type="evidence" value="ECO:0007669"/>
    <property type="project" value="UniProtKB-SubCell"/>
</dbReference>
<dbReference type="GO" id="GO:0005634">
    <property type="term" value="C:nucleus"/>
    <property type="evidence" value="ECO:0007669"/>
    <property type="project" value="TreeGrafter"/>
</dbReference>
<dbReference type="Gene3D" id="2.130.10.10">
    <property type="entry name" value="YVTN repeat-like/Quinoprotein amine dehydrogenase"/>
    <property type="match status" value="1"/>
</dbReference>
<dbReference type="GO" id="GO:0006986">
    <property type="term" value="P:response to unfolded protein"/>
    <property type="evidence" value="ECO:0007669"/>
    <property type="project" value="UniProtKB-KW"/>
</dbReference>
<dbReference type="InterPro" id="IPR000719">
    <property type="entry name" value="Prot_kinase_dom"/>
</dbReference>
<evidence type="ECO:0000256" key="1">
    <source>
        <dbReference type="ARBA" id="ARBA00004115"/>
    </source>
</evidence>
<keyword evidence="10" id="KW-0810">Translation regulation</keyword>
<feature type="compositionally biased region" description="Low complexity" evidence="16">
    <location>
        <begin position="733"/>
        <end position="753"/>
    </location>
</feature>
<evidence type="ECO:0000256" key="16">
    <source>
        <dbReference type="SAM" id="MobiDB-lite"/>
    </source>
</evidence>
<dbReference type="SUPFAM" id="SSF56112">
    <property type="entry name" value="Protein kinase-like (PK-like)"/>
    <property type="match status" value="1"/>
</dbReference>
<evidence type="ECO:0000256" key="4">
    <source>
        <dbReference type="ARBA" id="ARBA00022553"/>
    </source>
</evidence>
<evidence type="ECO:0000259" key="18">
    <source>
        <dbReference type="PROSITE" id="PS50011"/>
    </source>
</evidence>
<comment type="similarity">
    <text evidence="14">Belongs to the protein kinase superfamily. Ser/Thr protein kinase family. GCN2 subfamily.</text>
</comment>
<keyword evidence="5" id="KW-0808">Transferase</keyword>
<dbReference type="SUPFAM" id="SSF50998">
    <property type="entry name" value="Quinoprotein alcohol dehydrogenase-like"/>
    <property type="match status" value="1"/>
</dbReference>
<dbReference type="InterPro" id="IPR011009">
    <property type="entry name" value="Kinase-like_dom_sf"/>
</dbReference>
<evidence type="ECO:0000256" key="13">
    <source>
        <dbReference type="ARBA" id="ARBA00023230"/>
    </source>
</evidence>
<dbReference type="AlphaFoldDB" id="A0A0L8HH56"/>
<keyword evidence="13" id="KW-0834">Unfolded protein response</keyword>
<dbReference type="SMART" id="SM00220">
    <property type="entry name" value="S_TKc"/>
    <property type="match status" value="1"/>
</dbReference>
<dbReference type="PROSITE" id="PS00108">
    <property type="entry name" value="PROTEIN_KINASE_ST"/>
    <property type="match status" value="1"/>
</dbReference>
<dbReference type="GO" id="GO:0005524">
    <property type="term" value="F:ATP binding"/>
    <property type="evidence" value="ECO:0007669"/>
    <property type="project" value="UniProtKB-KW"/>
</dbReference>
<evidence type="ECO:0000256" key="14">
    <source>
        <dbReference type="ARBA" id="ARBA00037982"/>
    </source>
</evidence>
<sequence length="1064" mass="120785">MGGYKPSRGRFLCFSLTAPTTIINITCLYFVVISFCFCYGTLKPNSHDETTNTYQQTQSCPWIRYLSSNQDKTVFIVSTLDGRVQAFDVKNNGKILWSVQANSQPLLSSSISKIELSKNGVKTRLIPSLDGGLYQEDGTNIERLLISSETLLSSTFRIDDDTMMIGGKTIQNYGIDMNSGQLRYTCSLNGCQQFGYTDSLGDEEDLLVITRNTQTIRAVDSRTGSEKWNFSVGHHDVNYVGLLQNKLMKSSNTEVDEASEMDAELENNFVTCPDEMNDIVESSLKIVVPQGIIFCTCPDDPNQMLWQHKLSSPVAGAWLLHQNKLRPISLFNKKNIPTLPDSSVPLMYIGQHHDQPYVQVSDQSVEQVAPRQIFKHLPSVGWKPYVASSLSRTPALRSNTNNKPLIGRKTFKKKNPTDTAVAVWHQNYPFDDGYYIFPDFKILFDEEKKHISEDEKGVSGSYFDRWKEIILITIVLFVTIPLALSYRNNLNHSDHDQHHITSSERFPSSQEQIESFNLILRSMLEILPCILDETKSGEELVVSKQPKEDLTRPGSLQVPSEIEYVSKYYTDFEHVEKLSHGAFGIVFVAKNKFDSCQYAVKRICLPKCASSEEKVMREVTTLASLDHAGIVRYFQSWFECPPAGWQEKMDLELGNNVCLTPSPVTQTTTPSGVTSEKPNNHIADCLDRNPLRPFNDLDFSNIFPKTNGVSGGFSSYKENDESGSFSISDTNLQSTSSKNESKQSNSSNESQNKEIPFQQYEKSDQSLSIVFQDSGCEEKGLSSYDNSTQLLFPSEKHLTVDDIKSTNQVACKKDNNNSKNKKNNSPKMYLYIQMMLCKRETLKDWLTQHTEKRNPEVVLDYFDQIVEAVDYVHKKGVLHRDLKPSNILFSKDGLIKVGDFGLATAMTNFLESEAKVTDNMKETTDTDEYVNVSYKRHTGGVGTQIYMSPELINGKDYNEKVDIFALGMILFELFYPFDTESERRKKLQDVKKRRYPDDFHTYSPESYQEETCDLLNILLSPDPAERPSAEQVLNSSLMIDFVYSKIPRRFRTRTLSNSSKEKQS</sequence>
<keyword evidence="7" id="KW-0418">Kinase</keyword>